<dbReference type="EMBL" id="MNPL01020489">
    <property type="protein sequence ID" value="OQR69562.1"/>
    <property type="molecule type" value="Genomic_DNA"/>
</dbReference>
<dbReference type="InParanoid" id="A0A1V9X8D8"/>
<gene>
    <name evidence="1" type="ORF">BIW11_12185</name>
</gene>
<dbReference type="AlphaFoldDB" id="A0A1V9X8D8"/>
<name>A0A1V9X8D8_9ACAR</name>
<keyword evidence="2" id="KW-1185">Reference proteome</keyword>
<reference evidence="1 2" key="1">
    <citation type="journal article" date="2017" name="Gigascience">
        <title>Draft genome of the honey bee ectoparasitic mite, Tropilaelaps mercedesae, is shaped by the parasitic life history.</title>
        <authorList>
            <person name="Dong X."/>
            <person name="Armstrong S.D."/>
            <person name="Xia D."/>
            <person name="Makepeace B.L."/>
            <person name="Darby A.C."/>
            <person name="Kadowaki T."/>
        </authorList>
    </citation>
    <scope>NUCLEOTIDE SEQUENCE [LARGE SCALE GENOMIC DNA]</scope>
    <source>
        <strain evidence="1">Wuxi-XJTLU</strain>
    </source>
</reference>
<accession>A0A1V9X8D8</accession>
<protein>
    <submittedName>
        <fullName evidence="1">Uncharacterized protein</fullName>
    </submittedName>
</protein>
<sequence>MPYYRLARRLAVFLEGGGHERFRRICTTRDHRPRVMVTVQSLQCKIGQVLSVRFPQPPCMLRSSSSDAHQNIWIFADDSEMCISSIRTFSTSSLADRPLKIIDLIRFSENFSITIKVEVVSADTML</sequence>
<evidence type="ECO:0000313" key="1">
    <source>
        <dbReference type="EMBL" id="OQR69562.1"/>
    </source>
</evidence>
<evidence type="ECO:0000313" key="2">
    <source>
        <dbReference type="Proteomes" id="UP000192247"/>
    </source>
</evidence>
<dbReference type="Proteomes" id="UP000192247">
    <property type="component" value="Unassembled WGS sequence"/>
</dbReference>
<comment type="caution">
    <text evidence="1">The sequence shown here is derived from an EMBL/GenBank/DDBJ whole genome shotgun (WGS) entry which is preliminary data.</text>
</comment>
<organism evidence="1 2">
    <name type="scientific">Tropilaelaps mercedesae</name>
    <dbReference type="NCBI Taxonomy" id="418985"/>
    <lineage>
        <taxon>Eukaryota</taxon>
        <taxon>Metazoa</taxon>
        <taxon>Ecdysozoa</taxon>
        <taxon>Arthropoda</taxon>
        <taxon>Chelicerata</taxon>
        <taxon>Arachnida</taxon>
        <taxon>Acari</taxon>
        <taxon>Parasitiformes</taxon>
        <taxon>Mesostigmata</taxon>
        <taxon>Gamasina</taxon>
        <taxon>Dermanyssoidea</taxon>
        <taxon>Laelapidae</taxon>
        <taxon>Tropilaelaps</taxon>
    </lineage>
</organism>
<proteinExistence type="predicted"/>